<comment type="caution">
    <text evidence="2">The sequence shown here is derived from an EMBL/GenBank/DDBJ whole genome shotgun (WGS) entry which is preliminary data.</text>
</comment>
<dbReference type="Proteomes" id="UP001396334">
    <property type="component" value="Unassembled WGS sequence"/>
</dbReference>
<sequence>MEWQSGKVLGDEYIAPEVGDASGVQEKSIRASPRFRKSPSEHLRFRGEVHQSIRGSGGEVHQSIRGSGGEVHQNSCGSGEVHQNTRGLDERPVTAAVMHGDICSQKGITL</sequence>
<accession>A0ABR2Q921</accession>
<proteinExistence type="predicted"/>
<reference evidence="2 3" key="1">
    <citation type="journal article" date="2024" name="G3 (Bethesda)">
        <title>Genome assembly of Hibiscus sabdariffa L. provides insights into metabolisms of medicinal natural products.</title>
        <authorList>
            <person name="Kim T."/>
        </authorList>
    </citation>
    <scope>NUCLEOTIDE SEQUENCE [LARGE SCALE GENOMIC DNA]</scope>
    <source>
        <strain evidence="2">TK-2024</strain>
        <tissue evidence="2">Old leaves</tissue>
    </source>
</reference>
<evidence type="ECO:0000256" key="1">
    <source>
        <dbReference type="SAM" id="MobiDB-lite"/>
    </source>
</evidence>
<evidence type="ECO:0000313" key="3">
    <source>
        <dbReference type="Proteomes" id="UP001396334"/>
    </source>
</evidence>
<feature type="compositionally biased region" description="Basic and acidic residues" evidence="1">
    <location>
        <begin position="38"/>
        <end position="51"/>
    </location>
</feature>
<organism evidence="2 3">
    <name type="scientific">Hibiscus sabdariffa</name>
    <name type="common">roselle</name>
    <dbReference type="NCBI Taxonomy" id="183260"/>
    <lineage>
        <taxon>Eukaryota</taxon>
        <taxon>Viridiplantae</taxon>
        <taxon>Streptophyta</taxon>
        <taxon>Embryophyta</taxon>
        <taxon>Tracheophyta</taxon>
        <taxon>Spermatophyta</taxon>
        <taxon>Magnoliopsida</taxon>
        <taxon>eudicotyledons</taxon>
        <taxon>Gunneridae</taxon>
        <taxon>Pentapetalae</taxon>
        <taxon>rosids</taxon>
        <taxon>malvids</taxon>
        <taxon>Malvales</taxon>
        <taxon>Malvaceae</taxon>
        <taxon>Malvoideae</taxon>
        <taxon>Hibiscus</taxon>
    </lineage>
</organism>
<evidence type="ECO:0000313" key="2">
    <source>
        <dbReference type="EMBL" id="KAK8997176.1"/>
    </source>
</evidence>
<name>A0ABR2Q921_9ROSI</name>
<feature type="compositionally biased region" description="Polar residues" evidence="1">
    <location>
        <begin position="72"/>
        <end position="85"/>
    </location>
</feature>
<feature type="region of interest" description="Disordered" evidence="1">
    <location>
        <begin position="1"/>
        <end position="85"/>
    </location>
</feature>
<dbReference type="EMBL" id="JBBPBN010000043">
    <property type="protein sequence ID" value="KAK8997176.1"/>
    <property type="molecule type" value="Genomic_DNA"/>
</dbReference>
<keyword evidence="3" id="KW-1185">Reference proteome</keyword>
<protein>
    <submittedName>
        <fullName evidence="2">Uncharacterized protein</fullName>
    </submittedName>
</protein>
<gene>
    <name evidence="2" type="ORF">V6N11_020660</name>
</gene>